<keyword evidence="6" id="KW-1185">Reference proteome</keyword>
<dbReference type="GO" id="GO:0005524">
    <property type="term" value="F:ATP binding"/>
    <property type="evidence" value="ECO:0007669"/>
    <property type="project" value="UniProtKB-KW"/>
</dbReference>
<dbReference type="InterPro" id="IPR027417">
    <property type="entry name" value="P-loop_NTPase"/>
</dbReference>
<dbReference type="Proteomes" id="UP000075714">
    <property type="component" value="Unassembled WGS sequence"/>
</dbReference>
<dbReference type="GO" id="GO:0006000">
    <property type="term" value="P:fructose metabolic process"/>
    <property type="evidence" value="ECO:0007669"/>
    <property type="project" value="InterPro"/>
</dbReference>
<dbReference type="STRING" id="33097.A0A150GEQ1"/>
<feature type="domain" description="6-phosphofructo-2-kinase" evidence="4">
    <location>
        <begin position="265"/>
        <end position="326"/>
    </location>
</feature>
<keyword evidence="2" id="KW-0067">ATP-binding</keyword>
<evidence type="ECO:0000256" key="2">
    <source>
        <dbReference type="ARBA" id="ARBA00022840"/>
    </source>
</evidence>
<dbReference type="Pfam" id="PF01591">
    <property type="entry name" value="6PF2K"/>
    <property type="match status" value="1"/>
</dbReference>
<dbReference type="Gene3D" id="3.40.50.300">
    <property type="entry name" value="P-loop containing nucleotide triphosphate hydrolases"/>
    <property type="match status" value="1"/>
</dbReference>
<feature type="compositionally biased region" description="Low complexity" evidence="3">
    <location>
        <begin position="103"/>
        <end position="116"/>
    </location>
</feature>
<dbReference type="OrthoDB" id="267323at2759"/>
<dbReference type="GO" id="GO:0006003">
    <property type="term" value="P:fructose 2,6-bisphosphate metabolic process"/>
    <property type="evidence" value="ECO:0007669"/>
    <property type="project" value="InterPro"/>
</dbReference>
<feature type="region of interest" description="Disordered" evidence="3">
    <location>
        <begin position="95"/>
        <end position="129"/>
    </location>
</feature>
<evidence type="ECO:0000256" key="3">
    <source>
        <dbReference type="SAM" id="MobiDB-lite"/>
    </source>
</evidence>
<gene>
    <name evidence="5" type="ORF">GPECTOR_30g140</name>
</gene>
<evidence type="ECO:0000256" key="1">
    <source>
        <dbReference type="ARBA" id="ARBA00022741"/>
    </source>
</evidence>
<dbReference type="PANTHER" id="PTHR10606:SF44">
    <property type="entry name" value="6-PHOSPHOFRUCTO 2-KINASE_FRUCTOSE 2,6-BISPHOSPHATASE LONG FORM"/>
    <property type="match status" value="1"/>
</dbReference>
<reference evidence="6" key="1">
    <citation type="journal article" date="2016" name="Nat. Commun.">
        <title>The Gonium pectorale genome demonstrates co-option of cell cycle regulation during the evolution of multicellularity.</title>
        <authorList>
            <person name="Hanschen E.R."/>
            <person name="Marriage T.N."/>
            <person name="Ferris P.J."/>
            <person name="Hamaji T."/>
            <person name="Toyoda A."/>
            <person name="Fujiyama A."/>
            <person name="Neme R."/>
            <person name="Noguchi H."/>
            <person name="Minakuchi Y."/>
            <person name="Suzuki M."/>
            <person name="Kawai-Toyooka H."/>
            <person name="Smith D.R."/>
            <person name="Sparks H."/>
            <person name="Anderson J."/>
            <person name="Bakaric R."/>
            <person name="Luria V."/>
            <person name="Karger A."/>
            <person name="Kirschner M.W."/>
            <person name="Durand P.M."/>
            <person name="Michod R.E."/>
            <person name="Nozaki H."/>
            <person name="Olson B.J."/>
        </authorList>
    </citation>
    <scope>NUCLEOTIDE SEQUENCE [LARGE SCALE GENOMIC DNA]</scope>
    <source>
        <strain evidence="6">NIES-2863</strain>
    </source>
</reference>
<name>A0A150GEQ1_GONPE</name>
<evidence type="ECO:0000259" key="4">
    <source>
        <dbReference type="Pfam" id="PF01591"/>
    </source>
</evidence>
<dbReference type="AlphaFoldDB" id="A0A150GEQ1"/>
<proteinExistence type="predicted"/>
<dbReference type="GO" id="GO:0005829">
    <property type="term" value="C:cytosol"/>
    <property type="evidence" value="ECO:0007669"/>
    <property type="project" value="TreeGrafter"/>
</dbReference>
<keyword evidence="1" id="KW-0547">Nucleotide-binding</keyword>
<evidence type="ECO:0000313" key="6">
    <source>
        <dbReference type="Proteomes" id="UP000075714"/>
    </source>
</evidence>
<protein>
    <recommendedName>
        <fullName evidence="4">6-phosphofructo-2-kinase domain-containing protein</fullName>
    </recommendedName>
</protein>
<dbReference type="GO" id="GO:0003873">
    <property type="term" value="F:6-phosphofructo-2-kinase activity"/>
    <property type="evidence" value="ECO:0007669"/>
    <property type="project" value="InterPro"/>
</dbReference>
<organism evidence="5 6">
    <name type="scientific">Gonium pectorale</name>
    <name type="common">Green alga</name>
    <dbReference type="NCBI Taxonomy" id="33097"/>
    <lineage>
        <taxon>Eukaryota</taxon>
        <taxon>Viridiplantae</taxon>
        <taxon>Chlorophyta</taxon>
        <taxon>core chlorophytes</taxon>
        <taxon>Chlorophyceae</taxon>
        <taxon>CS clade</taxon>
        <taxon>Chlamydomonadales</taxon>
        <taxon>Volvocaceae</taxon>
        <taxon>Gonium</taxon>
    </lineage>
</organism>
<sequence length="336" mass="33324">MATASETVPAHAAAADATPELTPIDSPPGPPQLTMSSDGPLSPLSPLHRLALADPPLGRRSAPIVAAAAASPVAPPGPSPADAIAAAMIRAGSTGGAPGPVCASSTVSGSTASGGAPRTHSPAGPLSMSSEYSRRLRGLVASAVNFRDVELVPARASMVPGELDGVLDLDMDHGEDTDADAATGSAAPLPALLAAGGSSGVGASGAFAGSGGGVASGPNGRVYRLGSAGSIGSRGSGGGGGGAGGSGGVDAETPGAVRLRASQVVRKNKLVIIMVGLPGRGKTFLCNKICCYLNWLGHPTRHFNVGQYRRRQKAEDVVQDAEFLRPLQRGVRWGGW</sequence>
<feature type="region of interest" description="Disordered" evidence="3">
    <location>
        <begin position="1"/>
        <end position="48"/>
    </location>
</feature>
<dbReference type="InterPro" id="IPR003094">
    <property type="entry name" value="6Pfruct_kin"/>
</dbReference>
<dbReference type="FunFam" id="3.40.50.300:FF:006182">
    <property type="entry name" value="6-phosphofructo-2-kinase/fructose-2,6-biphosphatase 2b"/>
    <property type="match status" value="1"/>
</dbReference>
<dbReference type="PANTHER" id="PTHR10606">
    <property type="entry name" value="6-PHOSPHOFRUCTO-2-KINASE/FRUCTOSE-2,6-BISPHOSPHATASE"/>
    <property type="match status" value="1"/>
</dbReference>
<dbReference type="GO" id="GO:0004331">
    <property type="term" value="F:fructose-2,6-bisphosphate 2-phosphatase activity"/>
    <property type="evidence" value="ECO:0007669"/>
    <property type="project" value="TreeGrafter"/>
</dbReference>
<dbReference type="SUPFAM" id="SSF52540">
    <property type="entry name" value="P-loop containing nucleoside triphosphate hydrolases"/>
    <property type="match status" value="1"/>
</dbReference>
<evidence type="ECO:0000313" key="5">
    <source>
        <dbReference type="EMBL" id="KXZ48045.1"/>
    </source>
</evidence>
<comment type="caution">
    <text evidence="5">The sequence shown here is derived from an EMBL/GenBank/DDBJ whole genome shotgun (WGS) entry which is preliminary data.</text>
</comment>
<accession>A0A150GEQ1</accession>
<feature type="compositionally biased region" description="Low complexity" evidence="3">
    <location>
        <begin position="36"/>
        <end position="47"/>
    </location>
</feature>
<dbReference type="InterPro" id="IPR013079">
    <property type="entry name" value="6Phosfructo_kin"/>
</dbReference>
<dbReference type="EMBL" id="LSYV01000031">
    <property type="protein sequence ID" value="KXZ48045.1"/>
    <property type="molecule type" value="Genomic_DNA"/>
</dbReference>